<keyword evidence="2" id="KW-1133">Transmembrane helix</keyword>
<evidence type="ECO:0000256" key="2">
    <source>
        <dbReference type="SAM" id="Phobius"/>
    </source>
</evidence>
<dbReference type="EMBL" id="CAICTM010000351">
    <property type="protein sequence ID" value="CAB9508575.1"/>
    <property type="molecule type" value="Genomic_DNA"/>
</dbReference>
<comment type="caution">
    <text evidence="3">The sequence shown here is derived from an EMBL/GenBank/DDBJ whole genome shotgun (WGS) entry which is preliminary data.</text>
</comment>
<evidence type="ECO:0000313" key="3">
    <source>
        <dbReference type="EMBL" id="CAB9508575.1"/>
    </source>
</evidence>
<dbReference type="Proteomes" id="UP001153069">
    <property type="component" value="Unassembled WGS sequence"/>
</dbReference>
<organism evidence="3 4">
    <name type="scientific">Seminavis robusta</name>
    <dbReference type="NCBI Taxonomy" id="568900"/>
    <lineage>
        <taxon>Eukaryota</taxon>
        <taxon>Sar</taxon>
        <taxon>Stramenopiles</taxon>
        <taxon>Ochrophyta</taxon>
        <taxon>Bacillariophyta</taxon>
        <taxon>Bacillariophyceae</taxon>
        <taxon>Bacillariophycidae</taxon>
        <taxon>Naviculales</taxon>
        <taxon>Naviculaceae</taxon>
        <taxon>Seminavis</taxon>
    </lineage>
</organism>
<keyword evidence="2" id="KW-0472">Membrane</keyword>
<feature type="compositionally biased region" description="Low complexity" evidence="1">
    <location>
        <begin position="282"/>
        <end position="296"/>
    </location>
</feature>
<feature type="region of interest" description="Disordered" evidence="1">
    <location>
        <begin position="711"/>
        <end position="806"/>
    </location>
</feature>
<feature type="compositionally biased region" description="Basic and acidic residues" evidence="1">
    <location>
        <begin position="497"/>
        <end position="507"/>
    </location>
</feature>
<accession>A0A9N8DUI0</accession>
<keyword evidence="4" id="KW-1185">Reference proteome</keyword>
<feature type="region of interest" description="Disordered" evidence="1">
    <location>
        <begin position="461"/>
        <end position="582"/>
    </location>
</feature>
<feature type="compositionally biased region" description="Polar residues" evidence="1">
    <location>
        <begin position="773"/>
        <end position="790"/>
    </location>
</feature>
<dbReference type="AlphaFoldDB" id="A0A9N8DUI0"/>
<keyword evidence="2" id="KW-0812">Transmembrane</keyword>
<evidence type="ECO:0000256" key="1">
    <source>
        <dbReference type="SAM" id="MobiDB-lite"/>
    </source>
</evidence>
<protein>
    <submittedName>
        <fullName evidence="3">Uncharacterized protein</fullName>
    </submittedName>
</protein>
<feature type="compositionally biased region" description="Low complexity" evidence="1">
    <location>
        <begin position="562"/>
        <end position="582"/>
    </location>
</feature>
<feature type="compositionally biased region" description="Polar residues" evidence="1">
    <location>
        <begin position="531"/>
        <end position="540"/>
    </location>
</feature>
<name>A0A9N8DUI0_9STRA</name>
<reference evidence="3" key="1">
    <citation type="submission" date="2020-06" db="EMBL/GenBank/DDBJ databases">
        <authorList>
            <consortium name="Plant Systems Biology data submission"/>
        </authorList>
    </citation>
    <scope>NUCLEOTIDE SEQUENCE</scope>
    <source>
        <strain evidence="3">D6</strain>
    </source>
</reference>
<proteinExistence type="predicted"/>
<feature type="region of interest" description="Disordered" evidence="1">
    <location>
        <begin position="264"/>
        <end position="335"/>
    </location>
</feature>
<feature type="compositionally biased region" description="Polar residues" evidence="1">
    <location>
        <begin position="509"/>
        <end position="523"/>
    </location>
</feature>
<feature type="compositionally biased region" description="Polar residues" evidence="1">
    <location>
        <begin position="17"/>
        <end position="36"/>
    </location>
</feature>
<evidence type="ECO:0000313" key="4">
    <source>
        <dbReference type="Proteomes" id="UP001153069"/>
    </source>
</evidence>
<feature type="region of interest" description="Disordered" evidence="1">
    <location>
        <begin position="1"/>
        <end position="57"/>
    </location>
</feature>
<feature type="compositionally biased region" description="Polar residues" evidence="1">
    <location>
        <begin position="741"/>
        <end position="764"/>
    </location>
</feature>
<feature type="compositionally biased region" description="Low complexity" evidence="1">
    <location>
        <begin position="314"/>
        <end position="326"/>
    </location>
</feature>
<gene>
    <name evidence="3" type="ORF">SEMRO_352_G124300.1</name>
</gene>
<feature type="transmembrane region" description="Helical" evidence="2">
    <location>
        <begin position="232"/>
        <end position="254"/>
    </location>
</feature>
<feature type="region of interest" description="Disordered" evidence="1">
    <location>
        <begin position="820"/>
        <end position="894"/>
    </location>
</feature>
<feature type="region of interest" description="Disordered" evidence="1">
    <location>
        <begin position="351"/>
        <end position="375"/>
    </location>
</feature>
<sequence length="894" mass="97389">MEDTDSPTFAPVGGSATLPTGQPTTVSPTFEPTSHLRQAAPEPNVGRPIPVISKSTKDTPAPFQPLKFAAVPVGFDVLLETESQQDLADMAQQAKFILEDHLATGFQEGFDAEEDGVIVRSVDLNVRAFLTNAPPSNRRRRLLQQIRRFLQLSRAITLEARGVAGFQVNRAVDTAEFLAQVNAIIDEAVQPEQLTTVFQNSTSGLTDYRVSSVTNTESAPEEQKDNPTLAEIIIAIILLVLMAAGLVAYTYIFYKKRKKRLKRRKQFGVGHKPPSPYPRPHGAAVTPTASAVSSGVPASLSRPGFPATPGVAHSSSSESSYKGLGSESEEEDADGFAKELRLAASLDRRAWDDFEKQSPSNDSKPRAEPKGTYADNDVYRDLAVINEVENPYGLTQEMPTQPGTIGLTVTGDTVSIQSNNSFPYGDELENPDFMASRQMVFGGGKRTDHSSDGAREVFEDEQVERDDTNGGWRMTRLGKMNNSNKRKNAPRLSFLYHGREMRNKEDNSESTSAMDEGNSSVPTSGAMRGSPMSQSWSTNPPRVGGGSSENATSSAIRGSPHSSTWTSASRASSQLGGSLAASPGLSTAAINEEATSVSVSVGDESMRTADIVQEVQRLSQFVKTYEKKKEFRLKREHEGVDDSQLSQSLGSSLEYSSSLIDQVNSLQNVVRQDLNKKVPPTDRQNTMAPMTHEADSLGRFASRAVGNRDFDNDLQSIQSDDSSDVETMESENSRRLGITPFQVQNPSTLQRSPVSSVASYQNHPGSMYRRNISPESAQQHTPTSAGSQHHASGHYHDGAARSNSNNLSSLRTTDAILDGSLEEDAVAPSDEFRRPATGPERAPFQAPLRSPQTITPRQRSKNKGGFNNIVSKFEASSAERDPIYPPSENWQYNY</sequence>